<name>A0ABP3WYA8_9CLOT</name>
<dbReference type="Proteomes" id="UP001501764">
    <property type="component" value="Unassembled WGS sequence"/>
</dbReference>
<reference evidence="2" key="1">
    <citation type="journal article" date="2019" name="Int. J. Syst. Evol. Microbiol.">
        <title>The Global Catalogue of Microorganisms (GCM) 10K type strain sequencing project: providing services to taxonomists for standard genome sequencing and annotation.</title>
        <authorList>
            <consortium name="The Broad Institute Genomics Platform"/>
            <consortium name="The Broad Institute Genome Sequencing Center for Infectious Disease"/>
            <person name="Wu L."/>
            <person name="Ma J."/>
        </authorList>
    </citation>
    <scope>NUCLEOTIDE SEQUENCE [LARGE SCALE GENOMIC DNA]</scope>
    <source>
        <strain evidence="2">JCM 6485</strain>
    </source>
</reference>
<evidence type="ECO:0000313" key="1">
    <source>
        <dbReference type="EMBL" id="GAA0857738.1"/>
    </source>
</evidence>
<proteinExistence type="predicted"/>
<accession>A0ABP3WYA8</accession>
<protein>
    <recommendedName>
        <fullName evidence="3">DPH-type MB domain-containing protein</fullName>
    </recommendedName>
</protein>
<sequence length="149" mass="16968">MGNTITSNLEIPTDSDGFVSLQCPFCNEKFKLSADFINQMDIDELFCPYCGLKHSFENFLTDEVIDLAKAKMKNIAIDFLSHNVKSLNNSFSNSFLNVTIEEDFDNVNESEIIESDDMYKKTLSCCNFDVKLNENIDNCYCPKCGVYDD</sequence>
<evidence type="ECO:0008006" key="3">
    <source>
        <dbReference type="Google" id="ProtNLM"/>
    </source>
</evidence>
<dbReference type="EMBL" id="BAAACO010000001">
    <property type="protein sequence ID" value="GAA0857738.1"/>
    <property type="molecule type" value="Genomic_DNA"/>
</dbReference>
<dbReference type="RefSeq" id="WP_346025932.1">
    <property type="nucleotide sequence ID" value="NZ_BAAACO010000001.1"/>
</dbReference>
<evidence type="ECO:0000313" key="2">
    <source>
        <dbReference type="Proteomes" id="UP001501764"/>
    </source>
</evidence>
<gene>
    <name evidence="1" type="ORF">GCM10008916_12670</name>
</gene>
<organism evidence="1 2">
    <name type="scientific">Clostridium nitritogenes</name>
    <dbReference type="NCBI Taxonomy" id="83340"/>
    <lineage>
        <taxon>Bacteria</taxon>
        <taxon>Bacillati</taxon>
        <taxon>Bacillota</taxon>
        <taxon>Clostridia</taxon>
        <taxon>Eubacteriales</taxon>
        <taxon>Clostridiaceae</taxon>
        <taxon>Clostridium</taxon>
    </lineage>
</organism>
<keyword evidence="2" id="KW-1185">Reference proteome</keyword>
<comment type="caution">
    <text evidence="1">The sequence shown here is derived from an EMBL/GenBank/DDBJ whole genome shotgun (WGS) entry which is preliminary data.</text>
</comment>